<keyword evidence="1 3" id="KW-0597">Phosphoprotein</keyword>
<dbReference type="SUPFAM" id="SSF52172">
    <property type="entry name" value="CheY-like"/>
    <property type="match status" value="1"/>
</dbReference>
<dbReference type="InterPro" id="IPR001789">
    <property type="entry name" value="Sig_transdc_resp-reg_receiver"/>
</dbReference>
<dbReference type="SMART" id="SM00448">
    <property type="entry name" value="REC"/>
    <property type="match status" value="1"/>
</dbReference>
<dbReference type="InterPro" id="IPR050595">
    <property type="entry name" value="Bact_response_regulator"/>
</dbReference>
<feature type="domain" description="Response regulatory" evidence="4">
    <location>
        <begin position="3"/>
        <end position="119"/>
    </location>
</feature>
<evidence type="ECO:0000313" key="6">
    <source>
        <dbReference type="Proteomes" id="UP001301388"/>
    </source>
</evidence>
<comment type="caution">
    <text evidence="5">The sequence shown here is derived from an EMBL/GenBank/DDBJ whole genome shotgun (WGS) entry which is preliminary data.</text>
</comment>
<protein>
    <submittedName>
        <fullName evidence="5">Response regulator</fullName>
    </submittedName>
</protein>
<dbReference type="PANTHER" id="PTHR44591:SF14">
    <property type="entry name" value="PROTEIN PILG"/>
    <property type="match status" value="1"/>
</dbReference>
<name>A0ABU5TKF0_9CYAN</name>
<evidence type="ECO:0000313" key="5">
    <source>
        <dbReference type="EMBL" id="MEA5478810.1"/>
    </source>
</evidence>
<reference evidence="5 6" key="1">
    <citation type="submission" date="2023-12" db="EMBL/GenBank/DDBJ databases">
        <title>Baltic Sea Cyanobacteria.</title>
        <authorList>
            <person name="Delbaje E."/>
            <person name="Fewer D.P."/>
            <person name="Shishido T.K."/>
        </authorList>
    </citation>
    <scope>NUCLEOTIDE SEQUENCE [LARGE SCALE GENOMIC DNA]</scope>
    <source>
        <strain evidence="5 6">UHCC 0370</strain>
    </source>
</reference>
<sequence length="119" mass="13142">MTTVLVVEDTASEQDLIISYLVESGYNVISATNGQEALKKIEGRKPDVVITDLVMPGMSGLELCRSLKKNPETKDVPIVACTSKNQELDKLWGMKQGIDVYVTKPFSREDILRAIRSVA</sequence>
<dbReference type="RefSeq" id="WP_281005657.1">
    <property type="nucleotide sequence ID" value="NZ_JAYGIE010000078.1"/>
</dbReference>
<dbReference type="PROSITE" id="PS50110">
    <property type="entry name" value="RESPONSE_REGULATORY"/>
    <property type="match status" value="1"/>
</dbReference>
<dbReference type="PANTHER" id="PTHR44591">
    <property type="entry name" value="STRESS RESPONSE REGULATOR PROTEIN 1"/>
    <property type="match status" value="1"/>
</dbReference>
<gene>
    <name evidence="5" type="ORF">VB774_14375</name>
</gene>
<dbReference type="InterPro" id="IPR011006">
    <property type="entry name" value="CheY-like_superfamily"/>
</dbReference>
<evidence type="ECO:0000256" key="3">
    <source>
        <dbReference type="PROSITE-ProRule" id="PRU00169"/>
    </source>
</evidence>
<dbReference type="EMBL" id="JAYGIE010000078">
    <property type="protein sequence ID" value="MEA5478810.1"/>
    <property type="molecule type" value="Genomic_DNA"/>
</dbReference>
<evidence type="ECO:0000259" key="4">
    <source>
        <dbReference type="PROSITE" id="PS50110"/>
    </source>
</evidence>
<proteinExistence type="predicted"/>
<dbReference type="Pfam" id="PF00072">
    <property type="entry name" value="Response_reg"/>
    <property type="match status" value="1"/>
</dbReference>
<organism evidence="5 6">
    <name type="scientific">Pseudanabaena galeata UHCC 0370</name>
    <dbReference type="NCBI Taxonomy" id="3110310"/>
    <lineage>
        <taxon>Bacteria</taxon>
        <taxon>Bacillati</taxon>
        <taxon>Cyanobacteriota</taxon>
        <taxon>Cyanophyceae</taxon>
        <taxon>Pseudanabaenales</taxon>
        <taxon>Pseudanabaenaceae</taxon>
        <taxon>Pseudanabaena</taxon>
    </lineage>
</organism>
<keyword evidence="2" id="KW-0902">Two-component regulatory system</keyword>
<evidence type="ECO:0000256" key="2">
    <source>
        <dbReference type="ARBA" id="ARBA00023012"/>
    </source>
</evidence>
<dbReference type="Proteomes" id="UP001301388">
    <property type="component" value="Unassembled WGS sequence"/>
</dbReference>
<feature type="modified residue" description="4-aspartylphosphate" evidence="3">
    <location>
        <position position="52"/>
    </location>
</feature>
<dbReference type="Gene3D" id="3.40.50.2300">
    <property type="match status" value="1"/>
</dbReference>
<accession>A0ABU5TKF0</accession>
<keyword evidence="6" id="KW-1185">Reference proteome</keyword>
<evidence type="ECO:0000256" key="1">
    <source>
        <dbReference type="ARBA" id="ARBA00022553"/>
    </source>
</evidence>